<name>A0A0E3I132_9CAUD</name>
<protein>
    <submittedName>
        <fullName evidence="1">Uncharacterized protein</fullName>
    </submittedName>
</protein>
<gene>
    <name evidence="1" type="ORF">Syn7803C17_99</name>
</gene>
<sequence length="85" mass="10306">MFMMLTEDTLYSGCIYKYCFILSHVPVYLPYECYNRKEEIKTYIQRNHLREGYLIEGTNQYNNQWNTLREGNTNPLYNTPYNSII</sequence>
<accession>A0A0E3I132</accession>
<proteinExistence type="predicted"/>
<dbReference type="EMBL" id="KJ019147">
    <property type="protein sequence ID" value="AIX42603.1"/>
    <property type="molecule type" value="Genomic_DNA"/>
</dbReference>
<evidence type="ECO:0000313" key="2">
    <source>
        <dbReference type="Proteomes" id="UP000185294"/>
    </source>
</evidence>
<dbReference type="Proteomes" id="UP000185294">
    <property type="component" value="Segment"/>
</dbReference>
<evidence type="ECO:0000313" key="1">
    <source>
        <dbReference type="EMBL" id="AIX42603.1"/>
    </source>
</evidence>
<organism evidence="1 2">
    <name type="scientific">Synechococcus phage ACG-2014f</name>
    <dbReference type="NCBI Taxonomy" id="1493511"/>
    <lineage>
        <taxon>Viruses</taxon>
        <taxon>Duplodnaviria</taxon>
        <taxon>Heunggongvirae</taxon>
        <taxon>Uroviricota</taxon>
        <taxon>Caudoviricetes</taxon>
        <taxon>Pantevenvirales</taxon>
        <taxon>Kyanoviridae</taxon>
        <taxon>Atlauavirus</taxon>
        <taxon>Atlauavirus tusconc8</taxon>
    </lineage>
</organism>
<reference evidence="1 2" key="1">
    <citation type="submission" date="2013-12" db="EMBL/GenBank/DDBJ databases">
        <title>Ecological redundancy of diverse viral populations within a natural community.</title>
        <authorList>
            <person name="Gregory A.C."/>
            <person name="LaButti K."/>
            <person name="Copeland A."/>
            <person name="Woyke T."/>
            <person name="Sullivan M.B."/>
        </authorList>
    </citation>
    <scope>NUCLEOTIDE SEQUENCE [LARGE SCALE GENOMIC DNA]</scope>
    <source>
        <strain evidence="1">Syn7803C17</strain>
    </source>
</reference>